<evidence type="ECO:0000313" key="3">
    <source>
        <dbReference type="Proteomes" id="UP000197090"/>
    </source>
</evidence>
<keyword evidence="1" id="KW-1133">Transmembrane helix</keyword>
<feature type="transmembrane region" description="Helical" evidence="1">
    <location>
        <begin position="6"/>
        <end position="21"/>
    </location>
</feature>
<evidence type="ECO:0008006" key="4">
    <source>
        <dbReference type="Google" id="ProtNLM"/>
    </source>
</evidence>
<comment type="caution">
    <text evidence="2">The sequence shown here is derived from an EMBL/GenBank/DDBJ whole genome shotgun (WGS) entry which is preliminary data.</text>
</comment>
<keyword evidence="1" id="KW-0812">Transmembrane</keyword>
<sequence>MLIRFLLIASTLTIAWYFLTSRGTSRSNAFKKVLLVGFVAAAIVAILIPEALTQLANFVGVGRGTDLLVYVLVQVVAFQMFNTYAKDKQNQRQIVHLARRIAILESMTATAPAAISGGATPADGEQKH</sequence>
<gene>
    <name evidence="2" type="ORF">CEE63_09325</name>
</gene>
<feature type="transmembrane region" description="Helical" evidence="1">
    <location>
        <begin position="67"/>
        <end position="85"/>
    </location>
</feature>
<evidence type="ECO:0000313" key="2">
    <source>
        <dbReference type="EMBL" id="OWQ74888.1"/>
    </source>
</evidence>
<dbReference type="AlphaFoldDB" id="A0A246I8T1"/>
<evidence type="ECO:0000256" key="1">
    <source>
        <dbReference type="SAM" id="Phobius"/>
    </source>
</evidence>
<reference evidence="2 3" key="1">
    <citation type="submission" date="2017-06" db="EMBL/GenBank/DDBJ databases">
        <authorList>
            <person name="Kim H.J."/>
            <person name="Triplett B.A."/>
        </authorList>
    </citation>
    <scope>NUCLEOTIDE SEQUENCE [LARGE SCALE GENOMIC DNA]</scope>
    <source>
        <strain evidence="2 3">594</strain>
    </source>
</reference>
<dbReference type="EMBL" id="NIVX01000067">
    <property type="protein sequence ID" value="OWQ74888.1"/>
    <property type="molecule type" value="Genomic_DNA"/>
</dbReference>
<dbReference type="RefSeq" id="WP_088496877.1">
    <property type="nucleotide sequence ID" value="NZ_CP088244.1"/>
</dbReference>
<feature type="transmembrane region" description="Helical" evidence="1">
    <location>
        <begin position="33"/>
        <end position="55"/>
    </location>
</feature>
<accession>A0A246I8T1</accession>
<protein>
    <recommendedName>
        <fullName evidence="4">DUF2304 domain-containing protein</fullName>
    </recommendedName>
</protein>
<keyword evidence="1" id="KW-0472">Membrane</keyword>
<proteinExistence type="predicted"/>
<name>A0A246I8T1_STEMA</name>
<dbReference type="Pfam" id="PF10066">
    <property type="entry name" value="DUF2304"/>
    <property type="match status" value="1"/>
</dbReference>
<organism evidence="2 3">
    <name type="scientific">Stenotrophomonas maltophilia</name>
    <name type="common">Pseudomonas maltophilia</name>
    <name type="synonym">Xanthomonas maltophilia</name>
    <dbReference type="NCBI Taxonomy" id="40324"/>
    <lineage>
        <taxon>Bacteria</taxon>
        <taxon>Pseudomonadati</taxon>
        <taxon>Pseudomonadota</taxon>
        <taxon>Gammaproteobacteria</taxon>
        <taxon>Lysobacterales</taxon>
        <taxon>Lysobacteraceae</taxon>
        <taxon>Stenotrophomonas</taxon>
        <taxon>Stenotrophomonas maltophilia group</taxon>
    </lineage>
</organism>
<dbReference type="InterPro" id="IPR019277">
    <property type="entry name" value="DUF2304"/>
</dbReference>
<dbReference type="Proteomes" id="UP000197090">
    <property type="component" value="Unassembled WGS sequence"/>
</dbReference>